<dbReference type="RefSeq" id="WP_027705225.1">
    <property type="nucleotide sequence ID" value="NZ_AP018933.1"/>
</dbReference>
<dbReference type="KEGG" id="zpl:ZBT109_2448"/>
<keyword evidence="2" id="KW-1185">Reference proteome</keyword>
<evidence type="ECO:0000313" key="2">
    <source>
        <dbReference type="Proteomes" id="UP000267342"/>
    </source>
</evidence>
<dbReference type="Proteomes" id="UP000267342">
    <property type="component" value="Chromosome"/>
</dbReference>
<protein>
    <submittedName>
        <fullName evidence="1">DNA topoisomerase VI, subunit B</fullName>
    </submittedName>
</protein>
<reference evidence="1 2" key="1">
    <citation type="submission" date="2018-09" db="EMBL/GenBank/DDBJ databases">
        <title>Zymobacter palmae IAM14233 (=T109) whole genome analysis.</title>
        <authorList>
            <person name="Yanase H."/>
        </authorList>
    </citation>
    <scope>NUCLEOTIDE SEQUENCE [LARGE SCALE GENOMIC DNA]</scope>
    <source>
        <strain evidence="1 2">IAM14233</strain>
    </source>
</reference>
<dbReference type="STRING" id="1123510.GCA_000620025_02139"/>
<dbReference type="AlphaFoldDB" id="A0A348HHS6"/>
<accession>A0A348HHS6</accession>
<sequence length="373" mass="43731">MGDNTKKGANSGVNGGAGYSFQKVCIIKLMFDNFEMFSCSDNDYFIYVEHHDDFLFVYLDKNNRLYKLESYQAKKSSKKWTISNDFITIVNDIISVGINIDEDNSLEKSKEYGHKLYFITNEDVELSVTVDVTVDKKKKKKKHVKTVNCANHTCSYIELDDLIKNRIEKELSLLNNADSNQIRNVHFKRIDLPKQYKEWKDNLVGACYRLLGKKVEDHNAVIDTLMSLLSDVELKYNNRGEILLSDETKRLSKKDIDHAFNIFEIRKKSFAFWRENAMQLSKQLKISVTSQHRSIAYINIFFDLFKDNRQVEYRKIYKFVRENRHVDDNHYSVIDCIKELYESFISKETCSLPNDKVAFSIIAAYVETRKLHD</sequence>
<proteinExistence type="predicted"/>
<name>A0A348HHS6_9GAMM</name>
<organism evidence="1 2">
    <name type="scientific">Zymobacter palmae</name>
    <dbReference type="NCBI Taxonomy" id="33074"/>
    <lineage>
        <taxon>Bacteria</taxon>
        <taxon>Pseudomonadati</taxon>
        <taxon>Pseudomonadota</taxon>
        <taxon>Gammaproteobacteria</taxon>
        <taxon>Oceanospirillales</taxon>
        <taxon>Halomonadaceae</taxon>
        <taxon>Zymobacter group</taxon>
        <taxon>Zymobacter</taxon>
    </lineage>
</organism>
<dbReference type="EMBL" id="AP018933">
    <property type="protein sequence ID" value="BBG31178.1"/>
    <property type="molecule type" value="Genomic_DNA"/>
</dbReference>
<keyword evidence="1" id="KW-0413">Isomerase</keyword>
<dbReference type="OrthoDB" id="982578at2"/>
<evidence type="ECO:0000313" key="1">
    <source>
        <dbReference type="EMBL" id="BBG31178.1"/>
    </source>
</evidence>
<dbReference type="GO" id="GO:0016853">
    <property type="term" value="F:isomerase activity"/>
    <property type="evidence" value="ECO:0007669"/>
    <property type="project" value="UniProtKB-KW"/>
</dbReference>
<gene>
    <name evidence="1" type="ORF">ZBT109_2448</name>
</gene>